<dbReference type="InterPro" id="IPR000550">
    <property type="entry name" value="Hppk"/>
</dbReference>
<dbReference type="GO" id="GO:0003848">
    <property type="term" value="F:2-amino-4-hydroxy-6-hydroxymethyldihydropteridine diphosphokinase activity"/>
    <property type="evidence" value="ECO:0007669"/>
    <property type="project" value="UniProtKB-EC"/>
</dbReference>
<evidence type="ECO:0000256" key="4">
    <source>
        <dbReference type="ARBA" id="ARBA00022679"/>
    </source>
</evidence>
<keyword evidence="6 10" id="KW-0418">Kinase</keyword>
<dbReference type="Pfam" id="PF01288">
    <property type="entry name" value="HPPK"/>
    <property type="match status" value="1"/>
</dbReference>
<evidence type="ECO:0000313" key="11">
    <source>
        <dbReference type="Proteomes" id="UP000426246"/>
    </source>
</evidence>
<evidence type="ECO:0000256" key="2">
    <source>
        <dbReference type="ARBA" id="ARBA00005051"/>
    </source>
</evidence>
<evidence type="ECO:0000256" key="3">
    <source>
        <dbReference type="ARBA" id="ARBA00013253"/>
    </source>
</evidence>
<comment type="catalytic activity">
    <reaction evidence="1">
        <text>6-hydroxymethyl-7,8-dihydropterin + ATP = (7,8-dihydropterin-6-yl)methyl diphosphate + AMP + H(+)</text>
        <dbReference type="Rhea" id="RHEA:11412"/>
        <dbReference type="ChEBI" id="CHEBI:15378"/>
        <dbReference type="ChEBI" id="CHEBI:30616"/>
        <dbReference type="ChEBI" id="CHEBI:44841"/>
        <dbReference type="ChEBI" id="CHEBI:72950"/>
        <dbReference type="ChEBI" id="CHEBI:456215"/>
        <dbReference type="EC" id="2.7.6.3"/>
    </reaction>
</comment>
<name>A0A6B8RDW6_9BACL</name>
<organism evidence="10 11">
    <name type="scientific">Paenibacillus psychroresistens</name>
    <dbReference type="NCBI Taxonomy" id="1778678"/>
    <lineage>
        <taxon>Bacteria</taxon>
        <taxon>Bacillati</taxon>
        <taxon>Bacillota</taxon>
        <taxon>Bacilli</taxon>
        <taxon>Bacillales</taxon>
        <taxon>Paenibacillaceae</taxon>
        <taxon>Paenibacillus</taxon>
    </lineage>
</organism>
<dbReference type="CDD" id="cd00483">
    <property type="entry name" value="HPPK"/>
    <property type="match status" value="1"/>
</dbReference>
<dbReference type="Proteomes" id="UP000426246">
    <property type="component" value="Chromosome"/>
</dbReference>
<gene>
    <name evidence="10" type="primary">folK</name>
    <name evidence="10" type="ORF">EHS13_01670</name>
</gene>
<feature type="domain" description="7,8-dihydro-6-hydroxymethylpterin-pyrophosphokinase" evidence="9">
    <location>
        <begin position="95"/>
        <end position="106"/>
    </location>
</feature>
<dbReference type="RefSeq" id="WP_155698712.1">
    <property type="nucleotide sequence ID" value="NZ_CP034235.1"/>
</dbReference>
<evidence type="ECO:0000313" key="10">
    <source>
        <dbReference type="EMBL" id="QGQ93715.1"/>
    </source>
</evidence>
<proteinExistence type="predicted"/>
<evidence type="ECO:0000256" key="5">
    <source>
        <dbReference type="ARBA" id="ARBA00022741"/>
    </source>
</evidence>
<evidence type="ECO:0000256" key="6">
    <source>
        <dbReference type="ARBA" id="ARBA00022777"/>
    </source>
</evidence>
<dbReference type="NCBIfam" id="TIGR01498">
    <property type="entry name" value="folK"/>
    <property type="match status" value="1"/>
</dbReference>
<keyword evidence="5" id="KW-0547">Nucleotide-binding</keyword>
<comment type="pathway">
    <text evidence="2">Cofactor biosynthesis; tetrahydrofolate biosynthesis; 2-amino-4-hydroxy-6-hydroxymethyl-7,8-dihydropteridine diphosphate from 7,8-dihydroneopterin triphosphate: step 4/4.</text>
</comment>
<dbReference type="EC" id="2.7.6.3" evidence="3"/>
<evidence type="ECO:0000256" key="7">
    <source>
        <dbReference type="ARBA" id="ARBA00022840"/>
    </source>
</evidence>
<dbReference type="KEGG" id="ppsc:EHS13_01670"/>
<dbReference type="EMBL" id="CP034235">
    <property type="protein sequence ID" value="QGQ93715.1"/>
    <property type="molecule type" value="Genomic_DNA"/>
</dbReference>
<reference evidence="11" key="1">
    <citation type="submission" date="2018-11" db="EMBL/GenBank/DDBJ databases">
        <title>Complete genome sequence of Paenibacillus sp. ML311-T8.</title>
        <authorList>
            <person name="Nam Y.-D."/>
            <person name="Kang J."/>
            <person name="Chung W.-H."/>
            <person name="Park Y.S."/>
        </authorList>
    </citation>
    <scope>NUCLEOTIDE SEQUENCE [LARGE SCALE GENOMIC DNA]</scope>
    <source>
        <strain evidence="11">ML311-T8</strain>
    </source>
</reference>
<evidence type="ECO:0000256" key="8">
    <source>
        <dbReference type="ARBA" id="ARBA00022909"/>
    </source>
</evidence>
<dbReference type="OrthoDB" id="9808041at2"/>
<dbReference type="InterPro" id="IPR035907">
    <property type="entry name" value="Hppk_sf"/>
</dbReference>
<dbReference type="PANTHER" id="PTHR43071">
    <property type="entry name" value="2-AMINO-4-HYDROXY-6-HYDROXYMETHYLDIHYDROPTERIDINE PYROPHOSPHOKINASE"/>
    <property type="match status" value="1"/>
</dbReference>
<keyword evidence="8" id="KW-0289">Folate biosynthesis</keyword>
<keyword evidence="11" id="KW-1185">Reference proteome</keyword>
<dbReference type="GO" id="GO:0046656">
    <property type="term" value="P:folic acid biosynthetic process"/>
    <property type="evidence" value="ECO:0007669"/>
    <property type="project" value="UniProtKB-KW"/>
</dbReference>
<dbReference type="PANTHER" id="PTHR43071:SF1">
    <property type="entry name" value="2-AMINO-4-HYDROXY-6-HYDROXYMETHYLDIHYDROPTERIDINE PYROPHOSPHOKINASE"/>
    <property type="match status" value="1"/>
</dbReference>
<accession>A0A6B8RDW6</accession>
<keyword evidence="7" id="KW-0067">ATP-binding</keyword>
<keyword evidence="4 10" id="KW-0808">Transferase</keyword>
<sequence>MDSTQVLKEFAYIGLGSNIEDREFYLAEAIRLLQENPDIQISRCSSIYETDPVGYTDQAAFLNRVIKVETNLKPSELFKHMLSVEQLLGRVRDIRFGPRTIDLDLLLYGHHQLDQPELLVPHPRMAERAFVLIPLLEIADENSIPAMDILKHNVTELAGKEGVKLWITNNN</sequence>
<protein>
    <recommendedName>
        <fullName evidence="3">2-amino-4-hydroxy-6-hydroxymethyldihydropteridine diphosphokinase</fullName>
        <ecNumber evidence="3">2.7.6.3</ecNumber>
    </recommendedName>
</protein>
<evidence type="ECO:0000256" key="1">
    <source>
        <dbReference type="ARBA" id="ARBA00000198"/>
    </source>
</evidence>
<dbReference type="GO" id="GO:0046654">
    <property type="term" value="P:tetrahydrofolate biosynthetic process"/>
    <property type="evidence" value="ECO:0007669"/>
    <property type="project" value="UniProtKB-UniPathway"/>
</dbReference>
<dbReference type="UniPathway" id="UPA00077">
    <property type="reaction ID" value="UER00155"/>
</dbReference>
<dbReference type="AlphaFoldDB" id="A0A6B8RDW6"/>
<dbReference type="SUPFAM" id="SSF55083">
    <property type="entry name" value="6-hydroxymethyl-7,8-dihydropterin pyrophosphokinase, HPPK"/>
    <property type="match status" value="1"/>
</dbReference>
<dbReference type="GO" id="GO:0016301">
    <property type="term" value="F:kinase activity"/>
    <property type="evidence" value="ECO:0007669"/>
    <property type="project" value="UniProtKB-KW"/>
</dbReference>
<dbReference type="Gene3D" id="3.30.70.560">
    <property type="entry name" value="7,8-Dihydro-6-hydroxymethylpterin-pyrophosphokinase HPPK"/>
    <property type="match status" value="1"/>
</dbReference>
<dbReference type="GO" id="GO:0005524">
    <property type="term" value="F:ATP binding"/>
    <property type="evidence" value="ECO:0007669"/>
    <property type="project" value="UniProtKB-KW"/>
</dbReference>
<evidence type="ECO:0000259" key="9">
    <source>
        <dbReference type="PROSITE" id="PS00794"/>
    </source>
</evidence>
<dbReference type="PROSITE" id="PS00794">
    <property type="entry name" value="HPPK"/>
    <property type="match status" value="1"/>
</dbReference>